<dbReference type="PANTHER" id="PTHR23073">
    <property type="entry name" value="26S PROTEASOME REGULATORY SUBUNIT"/>
    <property type="match status" value="1"/>
</dbReference>
<dbReference type="GO" id="GO:0008237">
    <property type="term" value="F:metallopeptidase activity"/>
    <property type="evidence" value="ECO:0007669"/>
    <property type="project" value="UniProtKB-KW"/>
</dbReference>
<evidence type="ECO:0000256" key="3">
    <source>
        <dbReference type="ARBA" id="ARBA00022840"/>
    </source>
</evidence>
<sequence length="354" mass="40173">MECASTACQMITSALRMKNTEVRWSWMNAPWEKMLVQETVSIIRRIRQKGEAMGLTDCQKEMIRAVAENDIRKAKRCALASIAEDATQKNREFCIRYRNILTSEGSAMISMPSELQDILLCEDPALSFKENRYYVTKEQTDLAERILRMSVVSQKLMELQVPYKNATLLYGPPGTGKTMFARYIAYKKGLPFCYLNFSKAVDSYMGATSRNIAKAFTYVASNPCVFLLDEVDAISCNRSKDMSDGASKEIGRVTITLMQEFDRLPNDVIVLGATNRLDILDEAFISRFPIKKEMLPFSEQESKAMVKKFLADIGYVFSEEEIMGAIRKNQDQREIMNRVVLVLAEKIAGGYDGE</sequence>
<dbReference type="InterPro" id="IPR003593">
    <property type="entry name" value="AAA+_ATPase"/>
</dbReference>
<dbReference type="Pfam" id="PF00004">
    <property type="entry name" value="AAA"/>
    <property type="match status" value="1"/>
</dbReference>
<dbReference type="EMBL" id="CZBP01000055">
    <property type="protein sequence ID" value="CUQ42552.1"/>
    <property type="molecule type" value="Genomic_DNA"/>
</dbReference>
<evidence type="ECO:0000259" key="5">
    <source>
        <dbReference type="SMART" id="SM00382"/>
    </source>
</evidence>
<dbReference type="GO" id="GO:0005524">
    <property type="term" value="F:ATP binding"/>
    <property type="evidence" value="ECO:0007669"/>
    <property type="project" value="UniProtKB-KW"/>
</dbReference>
<dbReference type="SMART" id="SM00382">
    <property type="entry name" value="AAA"/>
    <property type="match status" value="1"/>
</dbReference>
<organism evidence="6 7">
    <name type="scientific">Blautia obeum</name>
    <dbReference type="NCBI Taxonomy" id="40520"/>
    <lineage>
        <taxon>Bacteria</taxon>
        <taxon>Bacillati</taxon>
        <taxon>Bacillota</taxon>
        <taxon>Clostridia</taxon>
        <taxon>Lachnospirales</taxon>
        <taxon>Lachnospiraceae</taxon>
        <taxon>Blautia</taxon>
    </lineage>
</organism>
<keyword evidence="6" id="KW-0645">Protease</keyword>
<evidence type="ECO:0000256" key="2">
    <source>
        <dbReference type="ARBA" id="ARBA00022741"/>
    </source>
</evidence>
<dbReference type="EC" id="3.4.24.-" evidence="6"/>
<keyword evidence="6" id="KW-0378">Hydrolase</keyword>
<proteinExistence type="inferred from homology"/>
<keyword evidence="6" id="KW-0482">Metalloprotease</keyword>
<name>A0A174W6K6_9FIRM</name>
<dbReference type="InterPro" id="IPR003960">
    <property type="entry name" value="ATPase_AAA_CS"/>
</dbReference>
<comment type="similarity">
    <text evidence="1 4">Belongs to the AAA ATPase family.</text>
</comment>
<dbReference type="RefSeq" id="WP_081019032.1">
    <property type="nucleotide sequence ID" value="NZ_CZBP01000055.1"/>
</dbReference>
<dbReference type="GO" id="GO:0006508">
    <property type="term" value="P:proteolysis"/>
    <property type="evidence" value="ECO:0007669"/>
    <property type="project" value="UniProtKB-KW"/>
</dbReference>
<dbReference type="CDD" id="cd19481">
    <property type="entry name" value="RecA-like_protease"/>
    <property type="match status" value="1"/>
</dbReference>
<dbReference type="InterPro" id="IPR003959">
    <property type="entry name" value="ATPase_AAA_core"/>
</dbReference>
<dbReference type="InterPro" id="IPR050221">
    <property type="entry name" value="26S_Proteasome_ATPase"/>
</dbReference>
<dbReference type="Proteomes" id="UP000095762">
    <property type="component" value="Unassembled WGS sequence"/>
</dbReference>
<dbReference type="InterPro" id="IPR027417">
    <property type="entry name" value="P-loop_NTPase"/>
</dbReference>
<dbReference type="Gene3D" id="3.40.50.300">
    <property type="entry name" value="P-loop containing nucleotide triphosphate hydrolases"/>
    <property type="match status" value="1"/>
</dbReference>
<gene>
    <name evidence="6" type="primary">ftsH_4</name>
    <name evidence="6" type="ORF">ERS852569_03868</name>
</gene>
<keyword evidence="2 4" id="KW-0547">Nucleotide-binding</keyword>
<feature type="domain" description="AAA+ ATPase" evidence="5">
    <location>
        <begin position="163"/>
        <end position="298"/>
    </location>
</feature>
<evidence type="ECO:0000313" key="7">
    <source>
        <dbReference type="Proteomes" id="UP000095762"/>
    </source>
</evidence>
<accession>A0A174W6K6</accession>
<dbReference type="GO" id="GO:0016887">
    <property type="term" value="F:ATP hydrolysis activity"/>
    <property type="evidence" value="ECO:0007669"/>
    <property type="project" value="InterPro"/>
</dbReference>
<evidence type="ECO:0000256" key="4">
    <source>
        <dbReference type="RuleBase" id="RU003651"/>
    </source>
</evidence>
<reference evidence="6 7" key="1">
    <citation type="submission" date="2015-09" db="EMBL/GenBank/DDBJ databases">
        <authorList>
            <consortium name="Pathogen Informatics"/>
        </authorList>
    </citation>
    <scope>NUCLEOTIDE SEQUENCE [LARGE SCALE GENOMIC DNA]</scope>
    <source>
        <strain evidence="6 7">2789STDY5834957</strain>
    </source>
</reference>
<dbReference type="AlphaFoldDB" id="A0A174W6K6"/>
<dbReference type="PROSITE" id="PS00674">
    <property type="entry name" value="AAA"/>
    <property type="match status" value="1"/>
</dbReference>
<dbReference type="SUPFAM" id="SSF52540">
    <property type="entry name" value="P-loop containing nucleoside triphosphate hydrolases"/>
    <property type="match status" value="1"/>
</dbReference>
<keyword evidence="3 4" id="KW-0067">ATP-binding</keyword>
<protein>
    <submittedName>
        <fullName evidence="6">ATP-dependent zinc metalloprotease FtsH</fullName>
        <ecNumber evidence="6">3.4.24.-</ecNumber>
    </submittedName>
</protein>
<evidence type="ECO:0000313" key="6">
    <source>
        <dbReference type="EMBL" id="CUQ42552.1"/>
    </source>
</evidence>
<evidence type="ECO:0000256" key="1">
    <source>
        <dbReference type="ARBA" id="ARBA00006914"/>
    </source>
</evidence>